<protein>
    <submittedName>
        <fullName evidence="1">Type IV pilus assembly protein PilM</fullName>
    </submittedName>
</protein>
<dbReference type="InterPro" id="IPR050696">
    <property type="entry name" value="FtsA/MreB"/>
</dbReference>
<evidence type="ECO:0000313" key="1">
    <source>
        <dbReference type="EMBL" id="RNF72403.1"/>
    </source>
</evidence>
<sequence>MLRLPSPPLAGLDISPDAVKLVEIAVLRGGLRVEHADAEALPPGAVSERAIHDVEAVTRTIRIILERSRVRTKAVATALPANAAIVKVISLPKDLGEMGIEEQIRYEGGQYIPYSIDAVNFDFSPLGDDSSRKGYQQVLLVACKKETVEDRVAVLEEAGLKPKIVDVEPFSLWLLHEHLVRQDPHQGTEEGAVVLVEMGSITTNIYVFHEGQPVYSREHNFGVTRLIEDIQRRYGLDANDALRMQRFGGLPPDYASDVLTPFARSTAQELFRSLDFFQASMPDTAIGAVHLFGLGAQTPQLAEHLRRLVNFPVYVPDPFAGMEMAAQVSRRFLDADRSSLAVACGLALRRLPA</sequence>
<dbReference type="SUPFAM" id="SSF53067">
    <property type="entry name" value="Actin-like ATPase domain"/>
    <property type="match status" value="2"/>
</dbReference>
<dbReference type="PANTHER" id="PTHR32432">
    <property type="entry name" value="CELL DIVISION PROTEIN FTSA-RELATED"/>
    <property type="match status" value="1"/>
</dbReference>
<accession>A0A3M8RVN9</accession>
<dbReference type="OrthoDB" id="5290269at2"/>
<name>A0A3M8RVN9_9PROT</name>
<reference evidence="1" key="1">
    <citation type="submission" date="2018-10" db="EMBL/GenBank/DDBJ databases">
        <title>Acidithiobacillus sulfuriphilus sp. nov.: an extremely acidophilic sulfur-oxidizing chemolithotroph isolated from a neutral pH environment.</title>
        <authorList>
            <person name="Falagan C."/>
            <person name="Moya-Beltran A."/>
            <person name="Quatrini R."/>
            <person name="Johnson D.B."/>
        </authorList>
    </citation>
    <scope>NUCLEOTIDE SEQUENCE [LARGE SCALE GENOMIC DNA]</scope>
    <source>
        <strain evidence="1">CJ-2</strain>
    </source>
</reference>
<dbReference type="AlphaFoldDB" id="A0A3M8RVN9"/>
<dbReference type="Pfam" id="PF11104">
    <property type="entry name" value="PilM_2"/>
    <property type="match status" value="1"/>
</dbReference>
<dbReference type="Gene3D" id="3.30.420.40">
    <property type="match status" value="2"/>
</dbReference>
<dbReference type="InterPro" id="IPR043129">
    <property type="entry name" value="ATPase_NBD"/>
</dbReference>
<dbReference type="Gene3D" id="3.30.1490.300">
    <property type="match status" value="1"/>
</dbReference>
<dbReference type="PIRSF" id="PIRSF019169">
    <property type="entry name" value="PilM"/>
    <property type="match status" value="1"/>
</dbReference>
<comment type="caution">
    <text evidence="1">The sequence shown here is derived from an EMBL/GenBank/DDBJ whole genome shotgun (WGS) entry which is preliminary data.</text>
</comment>
<proteinExistence type="predicted"/>
<organism evidence="1">
    <name type="scientific">Acidithiobacillus sulfuriphilus</name>
    <dbReference type="NCBI Taxonomy" id="1867749"/>
    <lineage>
        <taxon>Bacteria</taxon>
        <taxon>Pseudomonadati</taxon>
        <taxon>Pseudomonadota</taxon>
        <taxon>Acidithiobacillia</taxon>
        <taxon>Acidithiobacillales</taxon>
        <taxon>Acidithiobacillaceae</taxon>
        <taxon>Acidithiobacillus</taxon>
    </lineage>
</organism>
<dbReference type="NCBIfam" id="TIGR01175">
    <property type="entry name" value="pilM"/>
    <property type="match status" value="1"/>
</dbReference>
<dbReference type="InterPro" id="IPR005883">
    <property type="entry name" value="PilM"/>
</dbReference>
<dbReference type="RefSeq" id="WP_123101455.1">
    <property type="nucleotide sequence ID" value="NZ_CP127527.1"/>
</dbReference>
<dbReference type="EMBL" id="RIZI01000086">
    <property type="protein sequence ID" value="RNF72403.1"/>
    <property type="molecule type" value="Genomic_DNA"/>
</dbReference>
<dbReference type="CDD" id="cd24049">
    <property type="entry name" value="ASKHA_NBD_PilM"/>
    <property type="match status" value="1"/>
</dbReference>
<dbReference type="PANTHER" id="PTHR32432:SF3">
    <property type="entry name" value="ETHANOLAMINE UTILIZATION PROTEIN EUTJ"/>
    <property type="match status" value="1"/>
</dbReference>
<gene>
    <name evidence="1" type="primary">pilM</name>
    <name evidence="1" type="ORF">EC580_01235</name>
</gene>